<keyword evidence="1" id="KW-0472">Membrane</keyword>
<dbReference type="RefSeq" id="WP_015850274.1">
    <property type="nucleotide sequence ID" value="NC_012883.1"/>
</dbReference>
<evidence type="ECO:0000256" key="1">
    <source>
        <dbReference type="SAM" id="Phobius"/>
    </source>
</evidence>
<dbReference type="HOGENOM" id="CLU_2271186_0_0_2"/>
<accession>C6A077</accession>
<evidence type="ECO:0000313" key="2">
    <source>
        <dbReference type="EMBL" id="ACS91058.1"/>
    </source>
</evidence>
<name>C6A077_THESM</name>
<proteinExistence type="predicted"/>
<gene>
    <name evidence="2" type="ordered locus">TSIB_2011</name>
</gene>
<dbReference type="STRING" id="604354.TSIB_2011"/>
<dbReference type="eggNOG" id="arCOG09830">
    <property type="taxonomic scope" value="Archaea"/>
</dbReference>
<protein>
    <submittedName>
        <fullName evidence="2">Uncharacterized protein</fullName>
    </submittedName>
</protein>
<dbReference type="AlphaFoldDB" id="C6A077"/>
<feature type="transmembrane region" description="Helical" evidence="1">
    <location>
        <begin position="44"/>
        <end position="64"/>
    </location>
</feature>
<sequence>MWRKALALGLVLMAFGVVVGGIFENSNLTYRLTKKYTNPEKAAIVGGAAGTALGWVGGKAIDYLSGRAAAYIGARVGARVGAAFGGLVGVAIGLVVGAAVGY</sequence>
<dbReference type="GeneID" id="8097025"/>
<dbReference type="Proteomes" id="UP000009079">
    <property type="component" value="Chromosome"/>
</dbReference>
<keyword evidence="3" id="KW-1185">Reference proteome</keyword>
<dbReference type="EMBL" id="CP001463">
    <property type="protein sequence ID" value="ACS91058.1"/>
    <property type="molecule type" value="Genomic_DNA"/>
</dbReference>
<feature type="transmembrane region" description="Helical" evidence="1">
    <location>
        <begin position="76"/>
        <end position="100"/>
    </location>
</feature>
<organism evidence="2 3">
    <name type="scientific">Thermococcus sibiricus (strain DSM 12597 / MM 739)</name>
    <dbReference type="NCBI Taxonomy" id="604354"/>
    <lineage>
        <taxon>Archaea</taxon>
        <taxon>Methanobacteriati</taxon>
        <taxon>Methanobacteriota</taxon>
        <taxon>Thermococci</taxon>
        <taxon>Thermococcales</taxon>
        <taxon>Thermococcaceae</taxon>
        <taxon>Thermococcus</taxon>
    </lineage>
</organism>
<keyword evidence="1" id="KW-0812">Transmembrane</keyword>
<evidence type="ECO:0000313" key="3">
    <source>
        <dbReference type="Proteomes" id="UP000009079"/>
    </source>
</evidence>
<dbReference type="KEGG" id="tsi:TSIB_2011"/>
<reference evidence="2 3" key="1">
    <citation type="journal article" date="2009" name="Appl. Environ. Microbiol.">
        <title>Metabolic versatility and indigenous origin of the archaeon Thermococcus sibiricus, isolated from a siberian oil reservoir, as revealed by genome analysis.</title>
        <authorList>
            <person name="Mardanov A.V."/>
            <person name="Ravin N.V."/>
            <person name="Svetlitchnyi V.A."/>
            <person name="Beletsky A.V."/>
            <person name="Miroshnichenko M.L."/>
            <person name="Bonch-Osmolovskaya E.A."/>
            <person name="Skryabin K.G."/>
        </authorList>
    </citation>
    <scope>NUCLEOTIDE SEQUENCE [LARGE SCALE GENOMIC DNA]</scope>
    <source>
        <strain evidence="3">DSM 12597 / MM 739</strain>
    </source>
</reference>
<keyword evidence="1" id="KW-1133">Transmembrane helix</keyword>
<dbReference type="OrthoDB" id="102640at2157"/>